<feature type="domain" description="FecR protein" evidence="1">
    <location>
        <begin position="110"/>
        <end position="203"/>
    </location>
</feature>
<evidence type="ECO:0000313" key="4">
    <source>
        <dbReference type="Proteomes" id="UP000501237"/>
    </source>
</evidence>
<dbReference type="AlphaFoldDB" id="A0A679GU41"/>
<dbReference type="GO" id="GO:0016989">
    <property type="term" value="F:sigma factor antagonist activity"/>
    <property type="evidence" value="ECO:0007669"/>
    <property type="project" value="TreeGrafter"/>
</dbReference>
<dbReference type="Pfam" id="PF16220">
    <property type="entry name" value="DUF4880"/>
    <property type="match status" value="1"/>
</dbReference>
<reference evidence="3 4" key="1">
    <citation type="journal article" date="2020" name="Microbiol. Resour. Announc.">
        <title>Complete genome sequence of Pseudomonas otitidis strain MrB4, isolated from Lake Biwa in Japan.</title>
        <authorList>
            <person name="Miyazaki K."/>
            <person name="Hase E."/>
            <person name="Maruya T."/>
        </authorList>
    </citation>
    <scope>NUCLEOTIDE SEQUENCE [LARGE SCALE GENOMIC DNA]</scope>
    <source>
        <strain evidence="3 4">MrB4</strain>
    </source>
</reference>
<dbReference type="InterPro" id="IPR012373">
    <property type="entry name" value="Ferrdict_sens_TM"/>
</dbReference>
<gene>
    <name evidence="3" type="ORF">PtoMrB4_46470</name>
</gene>
<dbReference type="Gene3D" id="2.60.120.1440">
    <property type="match status" value="1"/>
</dbReference>
<dbReference type="InterPro" id="IPR032623">
    <property type="entry name" value="FecR_N"/>
</dbReference>
<name>A0A679GU41_9GAMM</name>
<dbReference type="RefSeq" id="WP_172434605.1">
    <property type="nucleotide sequence ID" value="NZ_AP022642.1"/>
</dbReference>
<dbReference type="PIRSF" id="PIRSF018266">
    <property type="entry name" value="FecR"/>
    <property type="match status" value="1"/>
</dbReference>
<evidence type="ECO:0000259" key="2">
    <source>
        <dbReference type="Pfam" id="PF16220"/>
    </source>
</evidence>
<dbReference type="Proteomes" id="UP000501237">
    <property type="component" value="Chromosome"/>
</dbReference>
<dbReference type="GeneID" id="57399866"/>
<evidence type="ECO:0000313" key="3">
    <source>
        <dbReference type="EMBL" id="BCA30670.1"/>
    </source>
</evidence>
<dbReference type="EMBL" id="AP022642">
    <property type="protein sequence ID" value="BCA30670.1"/>
    <property type="molecule type" value="Genomic_DNA"/>
</dbReference>
<sequence length="317" mass="34409">MSALDPQVVEQAIAWRVRLASGTCAAEAFTACQQWRSAHPEHELAWQRLEALGGRFAGIPAALGHAALEGARHDPQRRRALKAVAILLAAGGAGVLGVQGPSAFQPWLANLRTGTGERRSVGLPDGGRLHLNAGSAVDIDYDADRRLLRLYQGEILVETAADPSRRPFLVDTGAGMLRALGTRFLVRQRPDRIQLAVYAGAVEVSPREGSARVLKEGWQSQFDAHGMAEPQRAEADRAGWLDGVLVARDMRLDEFVAEFDRQRHGVLRCDPAVAGLRISGVFPLDDSERALAAVARTLPVQVVYRTRWWVTLAPASA</sequence>
<feature type="domain" description="FecR N-terminal" evidence="2">
    <location>
        <begin position="10"/>
        <end position="52"/>
    </location>
</feature>
<proteinExistence type="predicted"/>
<accession>A0A679GU41</accession>
<dbReference type="KEGG" id="poj:PtoMrB4_46470"/>
<organism evidence="3 4">
    <name type="scientific">Metapseudomonas otitidis</name>
    <dbReference type="NCBI Taxonomy" id="319939"/>
    <lineage>
        <taxon>Bacteria</taxon>
        <taxon>Pseudomonadati</taxon>
        <taxon>Pseudomonadota</taxon>
        <taxon>Gammaproteobacteria</taxon>
        <taxon>Pseudomonadales</taxon>
        <taxon>Pseudomonadaceae</taxon>
        <taxon>Metapseudomonas</taxon>
    </lineage>
</organism>
<dbReference type="PANTHER" id="PTHR30273">
    <property type="entry name" value="PERIPLASMIC SIGNAL SENSOR AND SIGMA FACTOR ACTIVATOR FECR-RELATED"/>
    <property type="match status" value="1"/>
</dbReference>
<dbReference type="Pfam" id="PF04773">
    <property type="entry name" value="FecR"/>
    <property type="match status" value="1"/>
</dbReference>
<dbReference type="InterPro" id="IPR006860">
    <property type="entry name" value="FecR"/>
</dbReference>
<dbReference type="PANTHER" id="PTHR30273:SF2">
    <property type="entry name" value="PROTEIN FECR"/>
    <property type="match status" value="1"/>
</dbReference>
<protein>
    <submittedName>
        <fullName evidence="3">Sensor</fullName>
    </submittedName>
</protein>
<evidence type="ECO:0000259" key="1">
    <source>
        <dbReference type="Pfam" id="PF04773"/>
    </source>
</evidence>